<dbReference type="SMART" id="SM00857">
    <property type="entry name" value="Resolvase"/>
    <property type="match status" value="1"/>
</dbReference>
<dbReference type="Proteomes" id="UP000219336">
    <property type="component" value="Unassembled WGS sequence"/>
</dbReference>
<dbReference type="Pfam" id="PF13408">
    <property type="entry name" value="Zn_ribbon_recom"/>
    <property type="match status" value="1"/>
</dbReference>
<dbReference type="InterPro" id="IPR025827">
    <property type="entry name" value="Zn_ribbon_recom_dom"/>
</dbReference>
<sequence length="594" mass="68595">MEVRDAYIYSRVSKESQAKEGEGLKRQIERAEKFIETENKVNTEYRYQLVDEIVDAGLSAYYGKNTSQNGGLGAFLEAAKQGEIKEKSLLIVEAVDRLSRLPADHSRQLFAKLKRYKVDVAITKFSLIIPHDEQLDMGVDLLLTAAFHLAHMESEQKSQRIKATFDKKRRDEAEGGEKRTSVCPAWMRLSSCKTHFELIPEHVEVLTKMIDMKLEGYGCHRITKYLNENNISSFSGKSWRTEVVNKYLKMIQLKGEFQRVEHKEVDGKTKKVPVGAPIENYYPRVIDNPKFLALQSTFPTSVKGRVGSSFPNLFRGLLRCPSCGNILSYSKPSRGHPKLRCRSRLDNQGCTQKFTRYAPIEKHLVQSLVGLDYSRLMDSSYKKLEAEISTIDGDIKSKQQYLLDLSSEIELAEHIETIKLLRSKMDKANNTLDVLYDKRDELTKVSSNYDYNAVKDLDLSTVEGRQKYHEYVSKFIEYVVVQDPDTKGSATAVKFRTQKLGLLFFPYDKLSWDLSHEKILTDYYTKEDDIEVQIERPLSLTYALTQRDLLKQVSAVKAPTEPEYLSDIKYLFEIRQEFKKEPEKWRTLKKKLRL</sequence>
<keyword evidence="6" id="KW-1185">Reference proteome</keyword>
<dbReference type="Pfam" id="PF07508">
    <property type="entry name" value="Recombinase"/>
    <property type="match status" value="1"/>
</dbReference>
<dbReference type="RefSeq" id="WP_096994226.1">
    <property type="nucleotide sequence ID" value="NZ_JBHSII010000011.1"/>
</dbReference>
<gene>
    <name evidence="5" type="ORF">VTH8203_02762</name>
</gene>
<dbReference type="OrthoDB" id="9786476at2"/>
<dbReference type="AlphaFoldDB" id="A0A240EMA9"/>
<evidence type="ECO:0000313" key="5">
    <source>
        <dbReference type="EMBL" id="SNX49125.1"/>
    </source>
</evidence>
<dbReference type="InterPro" id="IPR050639">
    <property type="entry name" value="SSR_resolvase"/>
</dbReference>
<evidence type="ECO:0000313" key="6">
    <source>
        <dbReference type="Proteomes" id="UP000219336"/>
    </source>
</evidence>
<name>A0A240EMA9_9VIBR</name>
<proteinExistence type="predicted"/>
<reference evidence="6" key="1">
    <citation type="submission" date="2016-06" db="EMBL/GenBank/DDBJ databases">
        <authorList>
            <person name="Rodrigo-Torres L."/>
            <person name="Arahal R.D."/>
            <person name="Lucena T."/>
        </authorList>
    </citation>
    <scope>NUCLEOTIDE SEQUENCE [LARGE SCALE GENOMIC DNA]</scope>
    <source>
        <strain evidence="6">CECT8203</strain>
    </source>
</reference>
<evidence type="ECO:0000256" key="1">
    <source>
        <dbReference type="ARBA" id="ARBA00023125"/>
    </source>
</evidence>
<dbReference type="GO" id="GO:0000150">
    <property type="term" value="F:DNA strand exchange activity"/>
    <property type="evidence" value="ECO:0007669"/>
    <property type="project" value="InterPro"/>
</dbReference>
<accession>A0A240EMA9</accession>
<evidence type="ECO:0000256" key="2">
    <source>
        <dbReference type="ARBA" id="ARBA00023172"/>
    </source>
</evidence>
<dbReference type="GO" id="GO:0003677">
    <property type="term" value="F:DNA binding"/>
    <property type="evidence" value="ECO:0007669"/>
    <property type="project" value="UniProtKB-KW"/>
</dbReference>
<dbReference type="InterPro" id="IPR036162">
    <property type="entry name" value="Resolvase-like_N_sf"/>
</dbReference>
<dbReference type="CDD" id="cd00338">
    <property type="entry name" value="Ser_Recombinase"/>
    <property type="match status" value="1"/>
</dbReference>
<dbReference type="EMBL" id="OANU01000047">
    <property type="protein sequence ID" value="SNX49125.1"/>
    <property type="molecule type" value="Genomic_DNA"/>
</dbReference>
<organism evidence="5 6">
    <name type="scientific">Vibrio thalassae</name>
    <dbReference type="NCBI Taxonomy" id="1243014"/>
    <lineage>
        <taxon>Bacteria</taxon>
        <taxon>Pseudomonadati</taxon>
        <taxon>Pseudomonadota</taxon>
        <taxon>Gammaproteobacteria</taxon>
        <taxon>Vibrionales</taxon>
        <taxon>Vibrionaceae</taxon>
        <taxon>Vibrio</taxon>
    </lineage>
</organism>
<dbReference type="Gene3D" id="3.90.1750.20">
    <property type="entry name" value="Putative Large Serine Recombinase, Chain B, Domain 2"/>
    <property type="match status" value="1"/>
</dbReference>
<keyword evidence="1" id="KW-0238">DNA-binding</keyword>
<protein>
    <recommendedName>
        <fullName evidence="4">Resolvase/invertase-type recombinase catalytic domain-containing protein</fullName>
    </recommendedName>
</protein>
<keyword evidence="3" id="KW-0175">Coiled coil</keyword>
<dbReference type="Gene3D" id="3.40.50.1390">
    <property type="entry name" value="Resolvase, N-terminal catalytic domain"/>
    <property type="match status" value="1"/>
</dbReference>
<dbReference type="PANTHER" id="PTHR30461">
    <property type="entry name" value="DNA-INVERTASE FROM LAMBDOID PROPHAGE"/>
    <property type="match status" value="1"/>
</dbReference>
<dbReference type="InterPro" id="IPR038109">
    <property type="entry name" value="DNA_bind_recomb_sf"/>
</dbReference>
<evidence type="ECO:0000259" key="4">
    <source>
        <dbReference type="SMART" id="SM00857"/>
    </source>
</evidence>
<feature type="coiled-coil region" evidence="3">
    <location>
        <begin position="411"/>
        <end position="445"/>
    </location>
</feature>
<dbReference type="InterPro" id="IPR006119">
    <property type="entry name" value="Resolv_N"/>
</dbReference>
<dbReference type="PANTHER" id="PTHR30461:SF2">
    <property type="entry name" value="SERINE RECOMBINASE PINE-RELATED"/>
    <property type="match status" value="1"/>
</dbReference>
<dbReference type="Pfam" id="PF00239">
    <property type="entry name" value="Resolvase"/>
    <property type="match status" value="1"/>
</dbReference>
<dbReference type="SUPFAM" id="SSF53041">
    <property type="entry name" value="Resolvase-like"/>
    <property type="match status" value="1"/>
</dbReference>
<dbReference type="InterPro" id="IPR011109">
    <property type="entry name" value="DNA_bind_recombinase_dom"/>
</dbReference>
<feature type="domain" description="Resolvase/invertase-type recombinase catalytic" evidence="4">
    <location>
        <begin position="6"/>
        <end position="174"/>
    </location>
</feature>
<keyword evidence="2" id="KW-0233">DNA recombination</keyword>
<evidence type="ECO:0000256" key="3">
    <source>
        <dbReference type="SAM" id="Coils"/>
    </source>
</evidence>